<dbReference type="PROSITE" id="PS50102">
    <property type="entry name" value="RRM"/>
    <property type="match status" value="1"/>
</dbReference>
<dbReference type="InterPro" id="IPR035979">
    <property type="entry name" value="RBD_domain_sf"/>
</dbReference>
<dbReference type="Gene3D" id="3.30.70.330">
    <property type="match status" value="1"/>
</dbReference>
<protein>
    <submittedName>
        <fullName evidence="3">RNA recognition motif. (A.k.a. RRM, RBD, or RNP domain)</fullName>
    </submittedName>
</protein>
<dbReference type="AlphaFoldDB" id="A0A1G5QHG0"/>
<dbReference type="SMART" id="SM00360">
    <property type="entry name" value="RRM"/>
    <property type="match status" value="1"/>
</dbReference>
<evidence type="ECO:0000313" key="3">
    <source>
        <dbReference type="EMBL" id="SCZ61132.1"/>
    </source>
</evidence>
<proteinExistence type="predicted"/>
<accession>A0A1G5QHG0</accession>
<dbReference type="SUPFAM" id="SSF54928">
    <property type="entry name" value="RNA-binding domain, RBD"/>
    <property type="match status" value="1"/>
</dbReference>
<gene>
    <name evidence="3" type="ORF">SAMN03097708_02088</name>
</gene>
<feature type="domain" description="RRM" evidence="2">
    <location>
        <begin position="74"/>
        <end position="151"/>
    </location>
</feature>
<dbReference type="InterPro" id="IPR012677">
    <property type="entry name" value="Nucleotide-bd_a/b_plait_sf"/>
</dbReference>
<evidence type="ECO:0000256" key="1">
    <source>
        <dbReference type="SAM" id="Phobius"/>
    </source>
</evidence>
<keyword evidence="1" id="KW-0812">Transmembrane</keyword>
<feature type="transmembrane region" description="Helical" evidence="1">
    <location>
        <begin position="39"/>
        <end position="59"/>
    </location>
</feature>
<sequence>MQFTSPPVRFLIKAALLAILLGSLGFFIPLALLPDGFDATLAMAIGSFAGAFLGAWLAGIGETPATAKRPDESHSVFVGNLNFKARNEDLRELFAQYGDVHSVRIMTDRATRRPRGFGFVEMDEKGARKAISALDGQEFLGRKLRVNEGKERRNDQERQREA</sequence>
<organism evidence="3 4">
    <name type="scientific">Thiohalomonas denitrificans</name>
    <dbReference type="NCBI Taxonomy" id="415747"/>
    <lineage>
        <taxon>Bacteria</taxon>
        <taxon>Pseudomonadati</taxon>
        <taxon>Pseudomonadota</taxon>
        <taxon>Gammaproteobacteria</taxon>
        <taxon>Thiohalomonadales</taxon>
        <taxon>Thiohalomonadaceae</taxon>
        <taxon>Thiohalomonas</taxon>
    </lineage>
</organism>
<dbReference type="PANTHER" id="PTHR15241">
    <property type="entry name" value="TRANSFORMER-2-RELATED"/>
    <property type="match status" value="1"/>
</dbReference>
<evidence type="ECO:0000313" key="4">
    <source>
        <dbReference type="Proteomes" id="UP000199648"/>
    </source>
</evidence>
<dbReference type="STRING" id="415747.SAMN03097708_02088"/>
<dbReference type="GO" id="GO:0003723">
    <property type="term" value="F:RNA binding"/>
    <property type="evidence" value="ECO:0007669"/>
    <property type="project" value="InterPro"/>
</dbReference>
<dbReference type="EMBL" id="FMWD01000006">
    <property type="protein sequence ID" value="SCZ61132.1"/>
    <property type="molecule type" value="Genomic_DNA"/>
</dbReference>
<keyword evidence="1" id="KW-1133">Transmembrane helix</keyword>
<reference evidence="3 4" key="1">
    <citation type="submission" date="2016-10" db="EMBL/GenBank/DDBJ databases">
        <authorList>
            <person name="de Groot N.N."/>
        </authorList>
    </citation>
    <scope>NUCLEOTIDE SEQUENCE [LARGE SCALE GENOMIC DNA]</scope>
    <source>
        <strain evidence="3 4">HLD2</strain>
    </source>
</reference>
<dbReference type="PANTHER" id="PTHR15241:SF304">
    <property type="entry name" value="RRM DOMAIN-CONTAINING PROTEIN"/>
    <property type="match status" value="1"/>
</dbReference>
<dbReference type="InterPro" id="IPR000504">
    <property type="entry name" value="RRM_dom"/>
</dbReference>
<keyword evidence="1" id="KW-0472">Membrane</keyword>
<evidence type="ECO:0000259" key="2">
    <source>
        <dbReference type="PROSITE" id="PS50102"/>
    </source>
</evidence>
<name>A0A1G5QHG0_9GAMM</name>
<feature type="transmembrane region" description="Helical" evidence="1">
    <location>
        <begin position="12"/>
        <end position="33"/>
    </location>
</feature>
<keyword evidence="4" id="KW-1185">Reference proteome</keyword>
<dbReference type="Pfam" id="PF00076">
    <property type="entry name" value="RRM_1"/>
    <property type="match status" value="1"/>
</dbReference>
<dbReference type="Proteomes" id="UP000199648">
    <property type="component" value="Unassembled WGS sequence"/>
</dbReference>
<dbReference type="RefSeq" id="WP_245688299.1">
    <property type="nucleotide sequence ID" value="NZ_FMWD01000006.1"/>
</dbReference>